<dbReference type="InterPro" id="IPR036291">
    <property type="entry name" value="NAD(P)-bd_dom_sf"/>
</dbReference>
<evidence type="ECO:0000256" key="2">
    <source>
        <dbReference type="ARBA" id="ARBA00022723"/>
    </source>
</evidence>
<dbReference type="RefSeq" id="WP_319157466.1">
    <property type="nucleotide sequence ID" value="NZ_CP138359.1"/>
</dbReference>
<evidence type="ECO:0000256" key="4">
    <source>
        <dbReference type="ARBA" id="ARBA00023002"/>
    </source>
</evidence>
<evidence type="ECO:0000313" key="9">
    <source>
        <dbReference type="Proteomes" id="UP001304340"/>
    </source>
</evidence>
<dbReference type="PANTHER" id="PTHR43401">
    <property type="entry name" value="L-THREONINE 3-DEHYDROGENASE"/>
    <property type="match status" value="1"/>
</dbReference>
<dbReference type="EMBL" id="CP138359">
    <property type="protein sequence ID" value="WPF82235.1"/>
    <property type="molecule type" value="Genomic_DNA"/>
</dbReference>
<dbReference type="Gene3D" id="3.40.50.720">
    <property type="entry name" value="NAD(P)-binding Rossmann-like Domain"/>
    <property type="match status" value="1"/>
</dbReference>
<evidence type="ECO:0000313" key="8">
    <source>
        <dbReference type="EMBL" id="WPF82235.1"/>
    </source>
</evidence>
<dbReference type="InterPro" id="IPR050129">
    <property type="entry name" value="Zn_alcohol_dh"/>
</dbReference>
<evidence type="ECO:0000259" key="7">
    <source>
        <dbReference type="SMART" id="SM00829"/>
    </source>
</evidence>
<dbReference type="KEGG" id="sbil:SANBI_003579"/>
<keyword evidence="9" id="KW-1185">Reference proteome</keyword>
<dbReference type="InterPro" id="IPR013149">
    <property type="entry name" value="ADH-like_C"/>
</dbReference>
<name>A0AAF1C2M7_9MICO</name>
<comment type="cofactor">
    <cofactor evidence="1 5">
        <name>Zn(2+)</name>
        <dbReference type="ChEBI" id="CHEBI:29105"/>
    </cofactor>
</comment>
<gene>
    <name evidence="8" type="ORF">SANBI_003579</name>
</gene>
<dbReference type="InterPro" id="IPR013154">
    <property type="entry name" value="ADH-like_N"/>
</dbReference>
<dbReference type="SUPFAM" id="SSF51735">
    <property type="entry name" value="NAD(P)-binding Rossmann-fold domains"/>
    <property type="match status" value="1"/>
</dbReference>
<keyword evidence="4" id="KW-0560">Oxidoreductase</keyword>
<feature type="region of interest" description="Disordered" evidence="6">
    <location>
        <begin position="1"/>
        <end position="28"/>
    </location>
</feature>
<keyword evidence="3 5" id="KW-0862">Zinc</keyword>
<sequence>MSRTRVSEIVGPGRSRTVEEPVPEPGPGEVLVRTVASGVCASDRGAWAEHQGPEPRRLGHEIAGVVEAAGAGVYGWSQGTRVTGFASPALAEHVLVPADDLFELPANVPTWAGLGEPLACVTEAVLRTGIEPGMRVAMVGLGFMGLGALQVVRACGADVTAFDVRASSLELASSLGAGEVHDATAYPPALRGSFDAVVEFSGTAPALRTAGDLVAQHGTLCIGGYHHDGRRDLDVELWYRSVTIVSGFTSQRWRTRAALEHGLDLMARRQVTFEPLVTHRVGIDEIDAAYRLFETRPQGFVKAVVEMGG</sequence>
<dbReference type="SMART" id="SM00829">
    <property type="entry name" value="PKS_ER"/>
    <property type="match status" value="1"/>
</dbReference>
<dbReference type="Pfam" id="PF08240">
    <property type="entry name" value="ADH_N"/>
    <property type="match status" value="1"/>
</dbReference>
<feature type="domain" description="Enoyl reductase (ER)" evidence="7">
    <location>
        <begin position="13"/>
        <end position="305"/>
    </location>
</feature>
<keyword evidence="2 5" id="KW-0479">Metal-binding</keyword>
<dbReference type="GO" id="GO:0008270">
    <property type="term" value="F:zinc ion binding"/>
    <property type="evidence" value="ECO:0007669"/>
    <property type="project" value="InterPro"/>
</dbReference>
<protein>
    <submittedName>
        <fullName evidence="8">Zinc-binding dehydrogenase</fullName>
    </submittedName>
</protein>
<dbReference type="Pfam" id="PF00107">
    <property type="entry name" value="ADH_zinc_N"/>
    <property type="match status" value="1"/>
</dbReference>
<dbReference type="Proteomes" id="UP001304340">
    <property type="component" value="Chromosome"/>
</dbReference>
<dbReference type="Gene3D" id="3.90.180.10">
    <property type="entry name" value="Medium-chain alcohol dehydrogenases, catalytic domain"/>
    <property type="match status" value="2"/>
</dbReference>
<evidence type="ECO:0000256" key="1">
    <source>
        <dbReference type="ARBA" id="ARBA00001947"/>
    </source>
</evidence>
<dbReference type="GO" id="GO:0016491">
    <property type="term" value="F:oxidoreductase activity"/>
    <property type="evidence" value="ECO:0007669"/>
    <property type="project" value="UniProtKB-KW"/>
</dbReference>
<dbReference type="InterPro" id="IPR011032">
    <property type="entry name" value="GroES-like_sf"/>
</dbReference>
<proteinExistence type="inferred from homology"/>
<evidence type="ECO:0000256" key="5">
    <source>
        <dbReference type="RuleBase" id="RU361277"/>
    </source>
</evidence>
<dbReference type="InterPro" id="IPR020843">
    <property type="entry name" value="ER"/>
</dbReference>
<accession>A0AAF1C2M7</accession>
<dbReference type="PANTHER" id="PTHR43401:SF2">
    <property type="entry name" value="L-THREONINE 3-DEHYDROGENASE"/>
    <property type="match status" value="1"/>
</dbReference>
<organism evidence="8 9">
    <name type="scientific">Sanguibacter biliveldensis</name>
    <dbReference type="NCBI Taxonomy" id="3030830"/>
    <lineage>
        <taxon>Bacteria</taxon>
        <taxon>Bacillati</taxon>
        <taxon>Actinomycetota</taxon>
        <taxon>Actinomycetes</taxon>
        <taxon>Micrococcales</taxon>
        <taxon>Sanguibacteraceae</taxon>
        <taxon>Sanguibacter</taxon>
    </lineage>
</organism>
<dbReference type="AlphaFoldDB" id="A0AAF1C2M7"/>
<comment type="similarity">
    <text evidence="5">Belongs to the zinc-containing alcohol dehydrogenase family.</text>
</comment>
<dbReference type="InterPro" id="IPR002328">
    <property type="entry name" value="ADH_Zn_CS"/>
</dbReference>
<dbReference type="SUPFAM" id="SSF50129">
    <property type="entry name" value="GroES-like"/>
    <property type="match status" value="1"/>
</dbReference>
<evidence type="ECO:0000256" key="6">
    <source>
        <dbReference type="SAM" id="MobiDB-lite"/>
    </source>
</evidence>
<reference evidence="9" key="1">
    <citation type="submission" date="2023-11" db="EMBL/GenBank/DDBJ databases">
        <authorList>
            <person name="Helweg L.P."/>
            <person name="Kiel A."/>
            <person name="Hitz F."/>
            <person name="Ruckert-Reed C."/>
            <person name="Busche T."/>
            <person name="Kaltschmidt B."/>
            <person name="Kaltschmidt C."/>
        </authorList>
    </citation>
    <scope>NUCLEOTIDE SEQUENCE [LARGE SCALE GENOMIC DNA]</scope>
    <source>
        <strain evidence="9">4.1</strain>
    </source>
</reference>
<dbReference type="PROSITE" id="PS00059">
    <property type="entry name" value="ADH_ZINC"/>
    <property type="match status" value="1"/>
</dbReference>
<evidence type="ECO:0000256" key="3">
    <source>
        <dbReference type="ARBA" id="ARBA00022833"/>
    </source>
</evidence>